<evidence type="ECO:0000313" key="1">
    <source>
        <dbReference type="EMBL" id="ACZ32117.1"/>
    </source>
</evidence>
<reference evidence="2" key="1">
    <citation type="submission" date="2009-11" db="EMBL/GenBank/DDBJ databases">
        <title>The complete chromosome of Xylanimonas cellulosilytica DSM 15894.</title>
        <authorList>
            <consortium name="US DOE Joint Genome Institute (JGI-PGF)"/>
            <person name="Lucas S."/>
            <person name="Copeland A."/>
            <person name="Lapidus A."/>
            <person name="Glavina del Rio T."/>
            <person name="Dalin E."/>
            <person name="Tice H."/>
            <person name="Bruce D."/>
            <person name="Goodwin L."/>
            <person name="Pitluck S."/>
            <person name="Kyrpides N."/>
            <person name="Mavromatis K."/>
            <person name="Ivanova N."/>
            <person name="Mikhailova N."/>
            <person name="Foster B."/>
            <person name="Clum A."/>
            <person name="Brettin T."/>
            <person name="Detter J.C."/>
            <person name="Han C."/>
            <person name="Larimer F."/>
            <person name="Land M."/>
            <person name="Hauser L."/>
            <person name="Markowitz V."/>
            <person name="Cheng J.F."/>
            <person name="Hugenholtz P."/>
            <person name="Woyke T."/>
            <person name="Wu D."/>
            <person name="Gehrich-Schroeter G."/>
            <person name="Schneider S."/>
            <person name="Pukall S.R."/>
            <person name="Klenk H.P."/>
            <person name="Eisen J.A."/>
        </authorList>
    </citation>
    <scope>NUCLEOTIDE SEQUENCE [LARGE SCALE GENOMIC DNA]</scope>
    <source>
        <strain evidence="2">DSM 15894 / CECT 5975 / LMG 20990 / XIL07</strain>
    </source>
</reference>
<dbReference type="RefSeq" id="WP_012879859.1">
    <property type="nucleotide sequence ID" value="NC_013530.1"/>
</dbReference>
<proteinExistence type="predicted"/>
<dbReference type="EMBL" id="CP001821">
    <property type="protein sequence ID" value="ACZ32117.1"/>
    <property type="molecule type" value="Genomic_DNA"/>
</dbReference>
<organism evidence="1 2">
    <name type="scientific">Xylanimonas cellulosilytica (strain DSM 15894 / JCM 12276 / CECT 5975 / KCTC 9989 / LMG 20990 / NBRC 107835 / XIL07)</name>
    <dbReference type="NCBI Taxonomy" id="446471"/>
    <lineage>
        <taxon>Bacteria</taxon>
        <taxon>Bacillati</taxon>
        <taxon>Actinomycetota</taxon>
        <taxon>Actinomycetes</taxon>
        <taxon>Micrococcales</taxon>
        <taxon>Promicromonosporaceae</taxon>
        <taxon>Xylanimonas</taxon>
    </lineage>
</organism>
<protein>
    <recommendedName>
        <fullName evidence="3">DUF3800 domain-containing protein</fullName>
    </recommendedName>
</protein>
<sequence>MLFAYVDETANQAHYRAVALVVPEAKVGALTQGLDDVVESAAKVHEGVAAEFELHGHDVFQATEEWSVMKRKVRARIAIYRQSLEVVASTAEAIYVEGLDRGRFRDRYADERDEHQTCLLHLLEKINAHARRRGEHIVVVADEHNTALATQDALRRARREPIWGYRGRPDRLVDTIYFVSSAMSRPVQAVDMVAFLHQRRADAVEPDPRATAANDALWRVLADVPSARPAVGTVDARQPPPCGGG</sequence>
<dbReference type="STRING" id="446471.Xcel_3116"/>
<gene>
    <name evidence="1" type="ordered locus">Xcel_3116</name>
</gene>
<reference evidence="1 2" key="2">
    <citation type="journal article" date="2010" name="Stand. Genomic Sci.">
        <title>Complete genome sequence of Xylanimonas cellulosilytica type strain (XIL07).</title>
        <authorList>
            <person name="Foster B."/>
            <person name="Pukall R."/>
            <person name="Abt B."/>
            <person name="Nolan M."/>
            <person name="Glavina Del Rio T."/>
            <person name="Chen F."/>
            <person name="Lucas S."/>
            <person name="Tice H."/>
            <person name="Pitluck S."/>
            <person name="Cheng J.-F."/>
            <person name="Chertkov O."/>
            <person name="Brettin T."/>
            <person name="Han C."/>
            <person name="Detter J.C."/>
            <person name="Bruce D."/>
            <person name="Goodwin L."/>
            <person name="Ivanova N."/>
            <person name="Mavromatis K."/>
            <person name="Pati A."/>
            <person name="Mikhailova N."/>
            <person name="Chen A."/>
            <person name="Palaniappan K."/>
            <person name="Land M."/>
            <person name="Hauser L."/>
            <person name="Chang Y.-J."/>
            <person name="Jeffries C.D."/>
            <person name="Chain P."/>
            <person name="Rohde M."/>
            <person name="Goeker M."/>
            <person name="Bristow J."/>
            <person name="Eisen J.A."/>
            <person name="Markowitz V."/>
            <person name="Hugenholtz P."/>
            <person name="Kyrpides N.C."/>
            <person name="Klenk H.-P."/>
            <person name="Lapidus A."/>
        </authorList>
    </citation>
    <scope>NUCLEOTIDE SEQUENCE [LARGE SCALE GENOMIC DNA]</scope>
    <source>
        <strain evidence="2">DSM 15894 / CECT 5975 / LMG 20990 / XIL07</strain>
    </source>
</reference>
<dbReference type="HOGENOM" id="CLU_096807_0_0_11"/>
<dbReference type="InterPro" id="IPR024524">
    <property type="entry name" value="DUF3800"/>
</dbReference>
<dbReference type="KEGG" id="xce:Xcel_3116"/>
<dbReference type="Proteomes" id="UP000002255">
    <property type="component" value="Chromosome"/>
</dbReference>
<evidence type="ECO:0008006" key="3">
    <source>
        <dbReference type="Google" id="ProtNLM"/>
    </source>
</evidence>
<dbReference type="AlphaFoldDB" id="D1BZY9"/>
<keyword evidence="2" id="KW-1185">Reference proteome</keyword>
<name>D1BZY9_XYLCX</name>
<accession>D1BZY9</accession>
<dbReference type="OrthoDB" id="3243307at2"/>
<dbReference type="eggNOG" id="ENOG50331HH">
    <property type="taxonomic scope" value="Bacteria"/>
</dbReference>
<evidence type="ECO:0000313" key="2">
    <source>
        <dbReference type="Proteomes" id="UP000002255"/>
    </source>
</evidence>
<dbReference type="Pfam" id="PF12686">
    <property type="entry name" value="DUF3800"/>
    <property type="match status" value="1"/>
</dbReference>